<dbReference type="Proteomes" id="UP001066276">
    <property type="component" value="Chromosome 9"/>
</dbReference>
<name>A0AAV7MQ16_PLEWA</name>
<organism evidence="1 2">
    <name type="scientific">Pleurodeles waltl</name>
    <name type="common">Iberian ribbed newt</name>
    <dbReference type="NCBI Taxonomy" id="8319"/>
    <lineage>
        <taxon>Eukaryota</taxon>
        <taxon>Metazoa</taxon>
        <taxon>Chordata</taxon>
        <taxon>Craniata</taxon>
        <taxon>Vertebrata</taxon>
        <taxon>Euteleostomi</taxon>
        <taxon>Amphibia</taxon>
        <taxon>Batrachia</taxon>
        <taxon>Caudata</taxon>
        <taxon>Salamandroidea</taxon>
        <taxon>Salamandridae</taxon>
        <taxon>Pleurodelinae</taxon>
        <taxon>Pleurodeles</taxon>
    </lineage>
</organism>
<dbReference type="EMBL" id="JANPWB010000013">
    <property type="protein sequence ID" value="KAJ1104569.1"/>
    <property type="molecule type" value="Genomic_DNA"/>
</dbReference>
<proteinExistence type="predicted"/>
<accession>A0AAV7MQ16</accession>
<comment type="caution">
    <text evidence="1">The sequence shown here is derived from an EMBL/GenBank/DDBJ whole genome shotgun (WGS) entry which is preliminary data.</text>
</comment>
<evidence type="ECO:0000313" key="2">
    <source>
        <dbReference type="Proteomes" id="UP001066276"/>
    </source>
</evidence>
<evidence type="ECO:0000313" key="1">
    <source>
        <dbReference type="EMBL" id="KAJ1104569.1"/>
    </source>
</evidence>
<sequence length="257" mass="28589">MTRAALLQIEGRATGYRKSCTTSDPRLQYRASEELHCFRFWAVLQFAGRCYIALKERHSSDGSHATLYKKSCTNHLLGSATVYQWTRQITGCARVHQKTCTNQLLGSATVYQRSSTRQIPAVLQCIRGAALLQIPVCATRCIGGARLLQVLGRATVHHRSCTPSDSRPCKRGSQELHFLRFQAMLQGASEELDSFRFQAVLQGAAEELDSFRFQAVLECITGVALLQIPVRATGYQKSYSCHMQGSATCLSECLLYV</sequence>
<dbReference type="AlphaFoldDB" id="A0AAV7MQ16"/>
<reference evidence="1" key="1">
    <citation type="journal article" date="2022" name="bioRxiv">
        <title>Sequencing and chromosome-scale assembly of the giantPleurodeles waltlgenome.</title>
        <authorList>
            <person name="Brown T."/>
            <person name="Elewa A."/>
            <person name="Iarovenko S."/>
            <person name="Subramanian E."/>
            <person name="Araus A.J."/>
            <person name="Petzold A."/>
            <person name="Susuki M."/>
            <person name="Suzuki K.-i.T."/>
            <person name="Hayashi T."/>
            <person name="Toyoda A."/>
            <person name="Oliveira C."/>
            <person name="Osipova E."/>
            <person name="Leigh N.D."/>
            <person name="Simon A."/>
            <person name="Yun M.H."/>
        </authorList>
    </citation>
    <scope>NUCLEOTIDE SEQUENCE</scope>
    <source>
        <strain evidence="1">20211129_DDA</strain>
        <tissue evidence="1">Liver</tissue>
    </source>
</reference>
<protein>
    <submittedName>
        <fullName evidence="1">Uncharacterized protein</fullName>
    </submittedName>
</protein>
<keyword evidence="2" id="KW-1185">Reference proteome</keyword>
<gene>
    <name evidence="1" type="ORF">NDU88_001979</name>
</gene>